<feature type="region of interest" description="Disordered" evidence="1">
    <location>
        <begin position="143"/>
        <end position="175"/>
    </location>
</feature>
<dbReference type="PROSITE" id="PS51257">
    <property type="entry name" value="PROKAR_LIPOPROTEIN"/>
    <property type="match status" value="1"/>
</dbReference>
<dbReference type="RefSeq" id="WP_133398514.1">
    <property type="nucleotide sequence ID" value="NZ_SMZX01000001.1"/>
</dbReference>
<feature type="chain" id="PRO_5020224590" description="Lipoprotein" evidence="2">
    <location>
        <begin position="34"/>
        <end position="333"/>
    </location>
</feature>
<evidence type="ECO:0000313" key="3">
    <source>
        <dbReference type="EMBL" id="TDL45278.1"/>
    </source>
</evidence>
<sequence length="333" mass="34525">MQASSLRRARSARAAGVFIALGVAALLVSCAPAQPTSGSTLISPAPSAGATQLGVISSVEELREAYVASGGRCEAWVQDNVVTAAEESGTCNDSTVLMYFDSTEAAKASADVLLDITLPGETTSILLGSNWILNSPDASAQQATLGGSVRSTVGETPEPEPAAPAFERQEHTGTGDTVLDIDPFSDIAVVTFTCDSCSRNTTLTSDGDEGLLVNEIGSYTGSHLINIYDNSTTGRFEIEADGKWTLVIDSIDTTPTFAGRAEGKGDSVIFLTGTFASAQIVNNGDSNFQVFAYGNDNNGLVVNEIGAYSGERVLNGPAYVQVISSGAWSISPN</sequence>
<evidence type="ECO:0008006" key="5">
    <source>
        <dbReference type="Google" id="ProtNLM"/>
    </source>
</evidence>
<organism evidence="3 4">
    <name type="scientific">Microbacterium oleivorans</name>
    <dbReference type="NCBI Taxonomy" id="273677"/>
    <lineage>
        <taxon>Bacteria</taxon>
        <taxon>Bacillati</taxon>
        <taxon>Actinomycetota</taxon>
        <taxon>Actinomycetes</taxon>
        <taxon>Micrococcales</taxon>
        <taxon>Microbacteriaceae</taxon>
        <taxon>Microbacterium</taxon>
    </lineage>
</organism>
<accession>A0A4R5YK22</accession>
<evidence type="ECO:0000256" key="2">
    <source>
        <dbReference type="SAM" id="SignalP"/>
    </source>
</evidence>
<evidence type="ECO:0000313" key="4">
    <source>
        <dbReference type="Proteomes" id="UP000295633"/>
    </source>
</evidence>
<reference evidence="3 4" key="1">
    <citation type="submission" date="2019-03" db="EMBL/GenBank/DDBJ databases">
        <title>Genome Sequencing and Assembly of Various Microbes Isolated from Partially Reclaimed Soil and Acid Mine Drainage (AMD) Site.</title>
        <authorList>
            <person name="Steinbock B."/>
            <person name="Bechtold R."/>
            <person name="Sevigny J.L."/>
            <person name="Thomas D."/>
            <person name="Cuthill L.R."/>
            <person name="Aveiro Johannsen E.J."/>
            <person name="Thomas K."/>
            <person name="Ghosh A."/>
        </authorList>
    </citation>
    <scope>NUCLEOTIDE SEQUENCE [LARGE SCALE GENOMIC DNA]</scope>
    <source>
        <strain evidence="3 4">F-B2</strain>
    </source>
</reference>
<name>A0A4R5YK22_9MICO</name>
<proteinExistence type="predicted"/>
<feature type="signal peptide" evidence="2">
    <location>
        <begin position="1"/>
        <end position="33"/>
    </location>
</feature>
<feature type="compositionally biased region" description="Polar residues" evidence="1">
    <location>
        <begin position="143"/>
        <end position="154"/>
    </location>
</feature>
<gene>
    <name evidence="3" type="ORF">E2R54_02095</name>
</gene>
<dbReference type="AlphaFoldDB" id="A0A4R5YK22"/>
<comment type="caution">
    <text evidence="3">The sequence shown here is derived from an EMBL/GenBank/DDBJ whole genome shotgun (WGS) entry which is preliminary data.</text>
</comment>
<dbReference type="EMBL" id="SMZX01000001">
    <property type="protein sequence ID" value="TDL45278.1"/>
    <property type="molecule type" value="Genomic_DNA"/>
</dbReference>
<evidence type="ECO:0000256" key="1">
    <source>
        <dbReference type="SAM" id="MobiDB-lite"/>
    </source>
</evidence>
<keyword evidence="2" id="KW-0732">Signal</keyword>
<dbReference type="Proteomes" id="UP000295633">
    <property type="component" value="Unassembled WGS sequence"/>
</dbReference>
<protein>
    <recommendedName>
        <fullName evidence="5">Lipoprotein</fullName>
    </recommendedName>
</protein>